<accession>A0AAN0REC6</accession>
<protein>
    <submittedName>
        <fullName evidence="1">Uncharacterized protein</fullName>
    </submittedName>
</protein>
<name>A0AAN0REC6_9PROT</name>
<dbReference type="KEGG" id="gbc:GbCGDNIH3_7012"/>
<sequence length="183" mass="20777">MRNRWRNSKMIYLQDRKYEIIFISDHGTKKYKNIKAKINIKRMYNNSGNSIKIDLYNTDRNFLDYLTKSKDLQVYCGYESGLFSLAFSGSPYATKTGQRNADSIVTVIGFDGSDLLSRSLISYRGEKGIPVRDVIEAAATNAKMTLYMAKGIGDRRLKSGFSFYGSAKDRLESICHSSALLRS</sequence>
<dbReference type="Proteomes" id="UP000019438">
    <property type="component" value="Chromosome"/>
</dbReference>
<gene>
    <name evidence="1" type="ORF">GbCGDNIH3_7012</name>
</gene>
<dbReference type="EMBL" id="CP003181">
    <property type="protein sequence ID" value="AHJ63441.1"/>
    <property type="molecule type" value="Genomic_DNA"/>
</dbReference>
<proteinExistence type="predicted"/>
<reference evidence="2" key="1">
    <citation type="submission" date="2012-06" db="EMBL/GenBank/DDBJ databases">
        <title>Genome analysis of multiple Granulibacter bethesdensis isolates demonstrates substantial genome diversity.</title>
        <authorList>
            <person name="Greenberg D.E."/>
            <person name="Porcella S.F."/>
            <person name="Zarember K."/>
            <person name="Zelazny A.M."/>
            <person name="Bruno D."/>
            <person name="Martens C."/>
            <person name="Barbian K.D."/>
            <person name="Jaske E."/>
            <person name="Holland S.M."/>
        </authorList>
    </citation>
    <scope>NUCLEOTIDE SEQUENCE [LARGE SCALE GENOMIC DNA]</scope>
    <source>
        <strain evidence="2">CGDNIH3</strain>
    </source>
</reference>
<dbReference type="AlphaFoldDB" id="A0AAN0REC6"/>
<evidence type="ECO:0000313" key="2">
    <source>
        <dbReference type="Proteomes" id="UP000019438"/>
    </source>
</evidence>
<evidence type="ECO:0000313" key="1">
    <source>
        <dbReference type="EMBL" id="AHJ63441.1"/>
    </source>
</evidence>
<organism evidence="1 2">
    <name type="scientific">Granulibacter bethesdensis</name>
    <dbReference type="NCBI Taxonomy" id="364410"/>
    <lineage>
        <taxon>Bacteria</taxon>
        <taxon>Pseudomonadati</taxon>
        <taxon>Pseudomonadota</taxon>
        <taxon>Alphaproteobacteria</taxon>
        <taxon>Acetobacterales</taxon>
        <taxon>Acetobacteraceae</taxon>
        <taxon>Granulibacter</taxon>
    </lineage>
</organism>